<dbReference type="InterPro" id="IPR036397">
    <property type="entry name" value="RNaseH_sf"/>
</dbReference>
<accession>A0A699IVH3</accession>
<dbReference type="EMBL" id="BKCJ010338341">
    <property type="protein sequence ID" value="GEZ89334.1"/>
    <property type="molecule type" value="Genomic_DNA"/>
</dbReference>
<protein>
    <submittedName>
        <fullName evidence="2">Uncharacterized protein</fullName>
    </submittedName>
</protein>
<dbReference type="PANTHER" id="PTHR42648">
    <property type="entry name" value="TRANSPOSASE, PUTATIVE-RELATED"/>
    <property type="match status" value="1"/>
</dbReference>
<feature type="region of interest" description="Disordered" evidence="1">
    <location>
        <begin position="395"/>
        <end position="418"/>
    </location>
</feature>
<dbReference type="Gene3D" id="3.30.420.10">
    <property type="entry name" value="Ribonuclease H-like superfamily/Ribonuclease H"/>
    <property type="match status" value="1"/>
</dbReference>
<sequence length="868" mass="97004">NGNPFKPVPRTTANADGTSTLTIHGLFTTEEKAQKKNDVKARIMLLMALPNEHLLTFSQYRDAKTLFESIQAIFGGNDATKKTQRTLLKQMYKNFNAPSTESLDSIFNRLKKIVSQYDIMSIDDLYNNFKIIEQEVKRTVASSSSSRSLNMAFLFYPGSTNKVDTASIQVSYVNIPVSTVSSHDNATNLSDATMYAFLANQPNGSQLIYEDLEQIHEDDLEEMDLKWQLALLSMRARRWDILQGNTEVLGIKKASQRIKTAQERLNVEDTSSKAMVVIDGAGFDWSYMADDEVPTNMAFMAFSDSEKEKESNQIKIDNFENASKSLDKLIGSQITNNSRTGLGFTSYNVVAPPPTGLFAPPTINLSHSGLEEFQHPKFKGYGPKDMMRILKSDNVQHKPEKANQPRKVSQNPRNNRTNWNEISTQKLGVRRNFAPTAVLTKFGVVPISTARQSSSRAATPVSAARPINTAPSKPLVNLNNNVNTAKANSITTAKGNKVTSAVGNQGTNAVKSSTCWVWRPKIKVQDHVSKNSGSYVCKRSDYVDPEGRLKSMMEGMLPLGDELKVVRLVAKAQSKLMCDKKNNVLFTDTECFVLSPNFKLADESQVLLKVPRKNNMYSFDMKNIVPKKDLTCLLAKATNDESILWHKILDSSGPTSMSSIMHKKYYLVITDDFSRFTWQNGVAERRNRTLIEAARTMSEDSKLPTTFWAEAINTACSMQNMVLVVKPHFMTPYELFKDEGIFVGYSTTSIAFRVYNFRARKVEENLHITFLKNKPMIAGGGPEGLFNIDALSKSINYAPVPTGTNSNDFAGKGASFDAGQFSTETRSIQNYMNYGDTFLLRDKLRRSVRSLPVLFLFVGPFQASKSND</sequence>
<feature type="non-terminal residue" evidence="2">
    <location>
        <position position="1"/>
    </location>
</feature>
<dbReference type="InterPro" id="IPR012337">
    <property type="entry name" value="RNaseH-like_sf"/>
</dbReference>
<dbReference type="PANTHER" id="PTHR42648:SF32">
    <property type="entry name" value="RIBONUCLEASE H-LIKE DOMAIN, GAG-PRE-INTEGRASE DOMAIN PROTEIN-RELATED"/>
    <property type="match status" value="1"/>
</dbReference>
<reference evidence="2" key="1">
    <citation type="journal article" date="2019" name="Sci. Rep.">
        <title>Draft genome of Tanacetum cinerariifolium, the natural source of mosquito coil.</title>
        <authorList>
            <person name="Yamashiro T."/>
            <person name="Shiraishi A."/>
            <person name="Satake H."/>
            <person name="Nakayama K."/>
        </authorList>
    </citation>
    <scope>NUCLEOTIDE SEQUENCE</scope>
</reference>
<proteinExistence type="predicted"/>
<name>A0A699IVH3_TANCI</name>
<comment type="caution">
    <text evidence="2">The sequence shown here is derived from an EMBL/GenBank/DDBJ whole genome shotgun (WGS) entry which is preliminary data.</text>
</comment>
<dbReference type="AlphaFoldDB" id="A0A699IVH3"/>
<feature type="compositionally biased region" description="Polar residues" evidence="1">
    <location>
        <begin position="406"/>
        <end position="418"/>
    </location>
</feature>
<evidence type="ECO:0000313" key="2">
    <source>
        <dbReference type="EMBL" id="GEZ89334.1"/>
    </source>
</evidence>
<evidence type="ECO:0000256" key="1">
    <source>
        <dbReference type="SAM" id="MobiDB-lite"/>
    </source>
</evidence>
<gene>
    <name evidence="2" type="ORF">Tci_561307</name>
</gene>
<dbReference type="SUPFAM" id="SSF53098">
    <property type="entry name" value="Ribonuclease H-like"/>
    <property type="match status" value="1"/>
</dbReference>
<organism evidence="2">
    <name type="scientific">Tanacetum cinerariifolium</name>
    <name type="common">Dalmatian daisy</name>
    <name type="synonym">Chrysanthemum cinerariifolium</name>
    <dbReference type="NCBI Taxonomy" id="118510"/>
    <lineage>
        <taxon>Eukaryota</taxon>
        <taxon>Viridiplantae</taxon>
        <taxon>Streptophyta</taxon>
        <taxon>Embryophyta</taxon>
        <taxon>Tracheophyta</taxon>
        <taxon>Spermatophyta</taxon>
        <taxon>Magnoliopsida</taxon>
        <taxon>eudicotyledons</taxon>
        <taxon>Gunneridae</taxon>
        <taxon>Pentapetalae</taxon>
        <taxon>asterids</taxon>
        <taxon>campanulids</taxon>
        <taxon>Asterales</taxon>
        <taxon>Asteraceae</taxon>
        <taxon>Asteroideae</taxon>
        <taxon>Anthemideae</taxon>
        <taxon>Anthemidinae</taxon>
        <taxon>Tanacetum</taxon>
    </lineage>
</organism>
<dbReference type="GO" id="GO:0003676">
    <property type="term" value="F:nucleic acid binding"/>
    <property type="evidence" value="ECO:0007669"/>
    <property type="project" value="InterPro"/>
</dbReference>
<dbReference type="InterPro" id="IPR039537">
    <property type="entry name" value="Retrotran_Ty1/copia-like"/>
</dbReference>